<dbReference type="PANTHER" id="PTHR45036">
    <property type="entry name" value="METHYLTRANSFERASE LIKE 7B"/>
    <property type="match status" value="1"/>
</dbReference>
<keyword evidence="2" id="KW-0489">Methyltransferase</keyword>
<keyword evidence="3" id="KW-1185">Reference proteome</keyword>
<protein>
    <submittedName>
        <fullName evidence="2">Methyltransferase domain-containing protein</fullName>
    </submittedName>
</protein>
<proteinExistence type="predicted"/>
<gene>
    <name evidence="2" type="ORF">RHODO2019_08735</name>
</gene>
<dbReference type="Gene3D" id="3.40.50.150">
    <property type="entry name" value="Vaccinia Virus protein VP39"/>
    <property type="match status" value="1"/>
</dbReference>
<feature type="domain" description="Methyltransferase type 11" evidence="1">
    <location>
        <begin position="47"/>
        <end position="140"/>
    </location>
</feature>
<dbReference type="GO" id="GO:0008168">
    <property type="term" value="F:methyltransferase activity"/>
    <property type="evidence" value="ECO:0007669"/>
    <property type="project" value="UniProtKB-KW"/>
</dbReference>
<keyword evidence="2" id="KW-0808">Transferase</keyword>
<accession>A0ABY6P486</accession>
<dbReference type="Proteomes" id="UP001164965">
    <property type="component" value="Chromosome"/>
</dbReference>
<organism evidence="2 3">
    <name type="scientific">Rhodococcus antarcticus</name>
    <dbReference type="NCBI Taxonomy" id="2987751"/>
    <lineage>
        <taxon>Bacteria</taxon>
        <taxon>Bacillati</taxon>
        <taxon>Actinomycetota</taxon>
        <taxon>Actinomycetes</taxon>
        <taxon>Mycobacteriales</taxon>
        <taxon>Nocardiaceae</taxon>
        <taxon>Rhodococcus</taxon>
    </lineage>
</organism>
<dbReference type="RefSeq" id="WP_265384566.1">
    <property type="nucleotide sequence ID" value="NZ_CP110615.1"/>
</dbReference>
<dbReference type="InterPro" id="IPR029063">
    <property type="entry name" value="SAM-dependent_MTases_sf"/>
</dbReference>
<dbReference type="Pfam" id="PF08241">
    <property type="entry name" value="Methyltransf_11"/>
    <property type="match status" value="1"/>
</dbReference>
<dbReference type="SUPFAM" id="SSF53335">
    <property type="entry name" value="S-adenosyl-L-methionine-dependent methyltransferases"/>
    <property type="match status" value="1"/>
</dbReference>
<evidence type="ECO:0000259" key="1">
    <source>
        <dbReference type="Pfam" id="PF08241"/>
    </source>
</evidence>
<sequence>MFDGRAEPVVTLWDEHVLPRLTYRLLSSRDVTRRRRQAVVGLRGHVVEIGFGAGPNVPHYPAAVTAVSAVEPSVVARRLAAGRIAASSVAISLVGLDGQDLPLADASCDSALSTFTLCTVPDPDRALRELRRVLRPGGVLHVLEHGLSPDPRTARWQHRLDPLEQALVGGCHLVRPVEDMLTRAGFTLDRVSTHELRGPRVSRPWGHLTVAHARSPAAPVDPEESP</sequence>
<name>A0ABY6P486_9NOCA</name>
<evidence type="ECO:0000313" key="3">
    <source>
        <dbReference type="Proteomes" id="UP001164965"/>
    </source>
</evidence>
<dbReference type="CDD" id="cd02440">
    <property type="entry name" value="AdoMet_MTases"/>
    <property type="match status" value="1"/>
</dbReference>
<dbReference type="InterPro" id="IPR052356">
    <property type="entry name" value="Thiol_S-MT"/>
</dbReference>
<reference evidence="2" key="1">
    <citation type="submission" date="2022-10" db="EMBL/GenBank/DDBJ databases">
        <title>Rhodococcus sp.75.</title>
        <authorList>
            <person name="Sun M."/>
        </authorList>
    </citation>
    <scope>NUCLEOTIDE SEQUENCE</scope>
    <source>
        <strain evidence="2">75</strain>
    </source>
</reference>
<dbReference type="InterPro" id="IPR013216">
    <property type="entry name" value="Methyltransf_11"/>
</dbReference>
<dbReference type="PANTHER" id="PTHR45036:SF1">
    <property type="entry name" value="METHYLTRANSFERASE LIKE 7A"/>
    <property type="match status" value="1"/>
</dbReference>
<evidence type="ECO:0000313" key="2">
    <source>
        <dbReference type="EMBL" id="UZJ26462.1"/>
    </source>
</evidence>
<dbReference type="EMBL" id="CP110615">
    <property type="protein sequence ID" value="UZJ26462.1"/>
    <property type="molecule type" value="Genomic_DNA"/>
</dbReference>
<dbReference type="GO" id="GO:0032259">
    <property type="term" value="P:methylation"/>
    <property type="evidence" value="ECO:0007669"/>
    <property type="project" value="UniProtKB-KW"/>
</dbReference>